<accession>A0ABV7F4P0</accession>
<evidence type="ECO:0000313" key="2">
    <source>
        <dbReference type="Proteomes" id="UP001595530"/>
    </source>
</evidence>
<name>A0ABV7F4P0_9BURK</name>
<proteinExistence type="predicted"/>
<dbReference type="EMBL" id="JBHRTP010000066">
    <property type="protein sequence ID" value="MFC3110058.1"/>
    <property type="molecule type" value="Genomic_DNA"/>
</dbReference>
<sequence length="1339" mass="150172">MTLVPRRARKAPDPLSAVVENQPEYLESFRTHAAWVLLGEPGAGKSSALEMEATATGGLFLRIDDFIGDDPEPDWAGKTIFLDGLDETRASGGANNTLHQIRKQLRRVGYPPFRISCRSADWYGSTDRGELDVASPDKQIAVLILEALSSQDILVILRENLEIDDPHAFVEAAEQHGVADLLDNPQTLEMLARAIRDDQWPTTRDDTYELACEKLAEEHNKRHRDIARTKSRSVPKVLDAAGQLCAILLLSDQTGIALDSASASKRLMPLDSLALSDLDDAWQAIGSKLFRPEGEERVSPSHRSVAEYLAARWLAQRIDEGLLLGRVLNLLLGRDGRAVAGLRGLYGWLALRCHAARPRLIEADPLTVIVYGDVKPMPVPDKRHILAGLRREAERFTEFRWDAPTKHRFGALADAELCKDFLTILNSPVRGDADQALVDCVLDIVEQGDVQPELVPVMLAVIRDETRWTSVRKNALHVWLKVGSNSQTALALLGDITDGRVSDDDDELAGLLLRHLFPAHIDAKTLLRHLHTPKAPNLLGSYVWFWTHEILQCAPEHLPLLLDGLVDRPEFCFDDHYERRLNTMADTLLARGVTIHGDQITDDRLFAWLGIGIDQHGHMIREKTQQQTIAGWLEVRPARYKAILKLCFAQCERHENPAVYLYVAEARLHHAAVPDDIGLWHLWQVSLTVNEALAQIHLSKAVNTLMYQQGATGLSLDIIDAWGVANPGRQQWLADLLVCEIPDWRSKQASRATARKQQYDETRRQRTTGIRPYLPAVRVGNASVGLMEQLANVWMNHFIDSPGETIAERFDNFCENGNEVHAAADAGLRLCPERADLPTVDEIVDLSVKQMQHRFRLPCLLGMDLRWQDGGINVDHLPEENLRRLVAFRLTYGVDKTPAWFMYLVQQRPALVADVLSAYASASLNAGQDFVDSIYPLSRDPEYRAVATIVAPRLLESFPKSARAGQLNHLECLLKAALSYTPENPRILAKKKIATKGMDEAQKVYWHAAATLLDPANNEAALWRYVGKSPSRINHLSVFLGGRFTDSNNDYALSAHTLGKLIELLAPHAETGWTHGAGWVTDTMQRGDHVRALIVRLGAMATTDAALEISRLLGLHSLTKLKFALENARHQQILRQRENEFRFLTPRQVAQVLAGKAPADVADLAALTLIHLDDIGREIRQDNDDGFRAFWNIENKKPTTQREENVCRDALLLRLRTRLNQLDVDCQPEGDYSNDKRADLRLSYHTEFELPIEIKRDSNSSLWTAPSKQLINQYAIAPGAHGFGIYLVLWFGGMGMPRPPDGGKQPRSAEELRTRLEAQLDPTERRRIFVRVLDVSWPE</sequence>
<organism evidence="1 2">
    <name type="scientific">Undibacterium arcticum</name>
    <dbReference type="NCBI Taxonomy" id="1762892"/>
    <lineage>
        <taxon>Bacteria</taxon>
        <taxon>Pseudomonadati</taxon>
        <taxon>Pseudomonadota</taxon>
        <taxon>Betaproteobacteria</taxon>
        <taxon>Burkholderiales</taxon>
        <taxon>Oxalobacteraceae</taxon>
        <taxon>Undibacterium</taxon>
    </lineage>
</organism>
<keyword evidence="2" id="KW-1185">Reference proteome</keyword>
<gene>
    <name evidence="1" type="ORF">ACFOFO_19180</name>
</gene>
<comment type="caution">
    <text evidence="1">The sequence shown here is derived from an EMBL/GenBank/DDBJ whole genome shotgun (WGS) entry which is preliminary data.</text>
</comment>
<dbReference type="RefSeq" id="WP_390332442.1">
    <property type="nucleotide sequence ID" value="NZ_JBHRTP010000066.1"/>
</dbReference>
<protein>
    <submittedName>
        <fullName evidence="1">NACHT domain-containing protein</fullName>
    </submittedName>
</protein>
<evidence type="ECO:0000313" key="1">
    <source>
        <dbReference type="EMBL" id="MFC3110058.1"/>
    </source>
</evidence>
<reference evidence="2" key="1">
    <citation type="journal article" date="2019" name="Int. J. Syst. Evol. Microbiol.">
        <title>The Global Catalogue of Microorganisms (GCM) 10K type strain sequencing project: providing services to taxonomists for standard genome sequencing and annotation.</title>
        <authorList>
            <consortium name="The Broad Institute Genomics Platform"/>
            <consortium name="The Broad Institute Genome Sequencing Center for Infectious Disease"/>
            <person name="Wu L."/>
            <person name="Ma J."/>
        </authorList>
    </citation>
    <scope>NUCLEOTIDE SEQUENCE [LARGE SCALE GENOMIC DNA]</scope>
    <source>
        <strain evidence="2">KCTC 42986</strain>
    </source>
</reference>
<dbReference type="Proteomes" id="UP001595530">
    <property type="component" value="Unassembled WGS sequence"/>
</dbReference>